<keyword evidence="1" id="KW-0479">Metal-binding</keyword>
<gene>
    <name evidence="3" type="ORF">AKO1_005727</name>
</gene>
<organism evidence="3 4">
    <name type="scientific">Acrasis kona</name>
    <dbReference type="NCBI Taxonomy" id="1008807"/>
    <lineage>
        <taxon>Eukaryota</taxon>
        <taxon>Discoba</taxon>
        <taxon>Heterolobosea</taxon>
        <taxon>Tetramitia</taxon>
        <taxon>Eutetramitia</taxon>
        <taxon>Acrasidae</taxon>
        <taxon>Acrasis</taxon>
    </lineage>
</organism>
<dbReference type="PROSITE" id="PS00080">
    <property type="entry name" value="MULTICOPPER_OXIDASE2"/>
    <property type="match status" value="1"/>
</dbReference>
<dbReference type="Pfam" id="PF07731">
    <property type="entry name" value="Cu-oxidase_2"/>
    <property type="match status" value="1"/>
</dbReference>
<feature type="domain" description="Plastocyanin-like" evidence="2">
    <location>
        <begin position="170"/>
        <end position="275"/>
    </location>
</feature>
<protein>
    <recommendedName>
        <fullName evidence="2">Plastocyanin-like domain-containing protein</fullName>
    </recommendedName>
</protein>
<accession>A0AAW2YM41</accession>
<keyword evidence="4" id="KW-1185">Reference proteome</keyword>
<dbReference type="GO" id="GO:0016491">
    <property type="term" value="F:oxidoreductase activity"/>
    <property type="evidence" value="ECO:0007669"/>
    <property type="project" value="InterPro"/>
</dbReference>
<evidence type="ECO:0000259" key="2">
    <source>
        <dbReference type="Pfam" id="PF07731"/>
    </source>
</evidence>
<dbReference type="Gene3D" id="2.60.40.420">
    <property type="entry name" value="Cupredoxins - blue copper proteins"/>
    <property type="match status" value="2"/>
</dbReference>
<dbReference type="InterPro" id="IPR011706">
    <property type="entry name" value="Cu-oxidase_C"/>
</dbReference>
<evidence type="ECO:0000256" key="1">
    <source>
        <dbReference type="ARBA" id="ARBA00022723"/>
    </source>
</evidence>
<dbReference type="InterPro" id="IPR045087">
    <property type="entry name" value="Cu-oxidase_fam"/>
</dbReference>
<dbReference type="AlphaFoldDB" id="A0AAW2YM41"/>
<dbReference type="InterPro" id="IPR008972">
    <property type="entry name" value="Cupredoxin"/>
</dbReference>
<dbReference type="GO" id="GO:0005507">
    <property type="term" value="F:copper ion binding"/>
    <property type="evidence" value="ECO:0007669"/>
    <property type="project" value="InterPro"/>
</dbReference>
<reference evidence="3 4" key="1">
    <citation type="submission" date="2024-03" db="EMBL/GenBank/DDBJ databases">
        <title>The Acrasis kona genome and developmental transcriptomes reveal deep origins of eukaryotic multicellular pathways.</title>
        <authorList>
            <person name="Sheikh S."/>
            <person name="Fu C.-J."/>
            <person name="Brown M.W."/>
            <person name="Baldauf S.L."/>
        </authorList>
    </citation>
    <scope>NUCLEOTIDE SEQUENCE [LARGE SCALE GENOMIC DNA]</scope>
    <source>
        <strain evidence="3 4">ATCC MYA-3509</strain>
    </source>
</reference>
<evidence type="ECO:0000313" key="3">
    <source>
        <dbReference type="EMBL" id="KAL0477172.1"/>
    </source>
</evidence>
<dbReference type="Proteomes" id="UP001431209">
    <property type="component" value="Unassembled WGS sequence"/>
</dbReference>
<dbReference type="PANTHER" id="PTHR48267">
    <property type="entry name" value="CUPREDOXIN SUPERFAMILY PROTEIN"/>
    <property type="match status" value="1"/>
</dbReference>
<dbReference type="PANTHER" id="PTHR48267:SF1">
    <property type="entry name" value="BILIRUBIN OXIDASE"/>
    <property type="match status" value="1"/>
</dbReference>
<dbReference type="SUPFAM" id="SSF49503">
    <property type="entry name" value="Cupredoxins"/>
    <property type="match status" value="2"/>
</dbReference>
<dbReference type="EMBL" id="JAOPGA020000148">
    <property type="protein sequence ID" value="KAL0477172.1"/>
    <property type="molecule type" value="Genomic_DNA"/>
</dbReference>
<dbReference type="InterPro" id="IPR002355">
    <property type="entry name" value="Cu_oxidase_Cu_BS"/>
</dbReference>
<proteinExistence type="predicted"/>
<evidence type="ECO:0000313" key="4">
    <source>
        <dbReference type="Proteomes" id="UP001431209"/>
    </source>
</evidence>
<name>A0AAW2YM41_9EUKA</name>
<sequence>MRLLNGANSRYLNLRFSNGMSFVVIGNDQGYLKHPATTNNILLTPGERADIIVDFCPYAGKGGIILVNDAPAPYPGVAGEGFTPCQQGRIMMFNVSASTGACDAEFDTAPFVNVETHNVVLAKETESVRTRDLVAYINHETGDGVPRLGVRGPDGPILYEYEEPATEFVYNSTVEIWRIFNLSPESHPIHIHISAFTIISRQGFEPKSFAANGAVNLLGNPVGPDGFETGPKDVARADPYQVLTLLVKFSHKTGRYMWHCHMLEHEENAMMRPLILEAGLTKTDPIKKPNTPVGNSAVSMAYEAVFLLAIGVATLVLL</sequence>
<comment type="caution">
    <text evidence="3">The sequence shown here is derived from an EMBL/GenBank/DDBJ whole genome shotgun (WGS) entry which is preliminary data.</text>
</comment>